<feature type="transmembrane region" description="Helical" evidence="1">
    <location>
        <begin position="197"/>
        <end position="216"/>
    </location>
</feature>
<reference evidence="2" key="1">
    <citation type="submission" date="2021-02" db="EMBL/GenBank/DDBJ databases">
        <authorList>
            <person name="Nowell W R."/>
        </authorList>
    </citation>
    <scope>NUCLEOTIDE SEQUENCE</scope>
</reference>
<sequence length="368" mass="44235">MNDNKLIMITTLLYLIVNLLIHIMFFLTTIYNNNNWQIFNISRHLFHRYFKQTDAKSINSVNVQSFDTEQSCSNVLQIEQSESLVTNKIFSTSISSFSLSSYIILESETMLFRTIRSFGLFLCTCLLMVNWLRLGIYLFPIFYPNIIQYSTNLCYIQSFFLHVLTLFHFNLTISIRLFWHFCTVFSRYWQIITYRRLITIFICIFMSLCILTWPSVSDEWASIIFDNLLNVCIVNYTFHLSYTFFILSFTCIIPFLLLILSHYRQMICIKRRILKYFTIFKIEQNKQNLIIYQQKQFQYASCIILIWSFINIILLICIHIPIEHERLIKSSIYFIQMFAFIFDPILYMFIFRSLAIITLLRPTNELYF</sequence>
<feature type="transmembrane region" description="Helical" evidence="1">
    <location>
        <begin position="236"/>
        <end position="263"/>
    </location>
</feature>
<proteinExistence type="predicted"/>
<dbReference type="EMBL" id="CAJNOM010000390">
    <property type="protein sequence ID" value="CAF1411276.1"/>
    <property type="molecule type" value="Genomic_DNA"/>
</dbReference>
<feature type="transmembrane region" description="Helical" evidence="1">
    <location>
        <begin position="299"/>
        <end position="322"/>
    </location>
</feature>
<name>A0A815LPE3_9BILA</name>
<dbReference type="OrthoDB" id="10040542at2759"/>
<keyword evidence="1" id="KW-1133">Transmembrane helix</keyword>
<evidence type="ECO:0008006" key="4">
    <source>
        <dbReference type="Google" id="ProtNLM"/>
    </source>
</evidence>
<protein>
    <recommendedName>
        <fullName evidence="4">G-protein coupled receptors family 1 profile domain-containing protein</fullName>
    </recommendedName>
</protein>
<keyword evidence="3" id="KW-1185">Reference proteome</keyword>
<gene>
    <name evidence="2" type="ORF">QVE165_LOCUS37514</name>
</gene>
<keyword evidence="1" id="KW-0472">Membrane</keyword>
<accession>A0A815LPE3</accession>
<comment type="caution">
    <text evidence="2">The sequence shown here is derived from an EMBL/GenBank/DDBJ whole genome shotgun (WGS) entry which is preliminary data.</text>
</comment>
<evidence type="ECO:0000313" key="3">
    <source>
        <dbReference type="Proteomes" id="UP000663832"/>
    </source>
</evidence>
<keyword evidence="1" id="KW-0812">Transmembrane</keyword>
<feature type="transmembrane region" description="Helical" evidence="1">
    <location>
        <begin position="334"/>
        <end position="360"/>
    </location>
</feature>
<dbReference type="AlphaFoldDB" id="A0A815LPE3"/>
<evidence type="ECO:0000313" key="2">
    <source>
        <dbReference type="EMBL" id="CAF1411276.1"/>
    </source>
</evidence>
<feature type="transmembrane region" description="Helical" evidence="1">
    <location>
        <begin position="12"/>
        <end position="31"/>
    </location>
</feature>
<dbReference type="Proteomes" id="UP000663832">
    <property type="component" value="Unassembled WGS sequence"/>
</dbReference>
<evidence type="ECO:0000256" key="1">
    <source>
        <dbReference type="SAM" id="Phobius"/>
    </source>
</evidence>
<feature type="transmembrane region" description="Helical" evidence="1">
    <location>
        <begin position="117"/>
        <end position="139"/>
    </location>
</feature>
<organism evidence="2 3">
    <name type="scientific">Adineta steineri</name>
    <dbReference type="NCBI Taxonomy" id="433720"/>
    <lineage>
        <taxon>Eukaryota</taxon>
        <taxon>Metazoa</taxon>
        <taxon>Spiralia</taxon>
        <taxon>Gnathifera</taxon>
        <taxon>Rotifera</taxon>
        <taxon>Eurotatoria</taxon>
        <taxon>Bdelloidea</taxon>
        <taxon>Adinetida</taxon>
        <taxon>Adinetidae</taxon>
        <taxon>Adineta</taxon>
    </lineage>
</organism>
<feature type="transmembrane region" description="Helical" evidence="1">
    <location>
        <begin position="159"/>
        <end position="185"/>
    </location>
</feature>